<keyword evidence="3" id="KW-1185">Reference proteome</keyword>
<sequence length="56" mass="6253">MAKVGMEVPSYAPEKLCTPVADRGRSTIQNPINATRHQPHFTPPSRRKHPHVIPIS</sequence>
<protein>
    <submittedName>
        <fullName evidence="2">Uncharacterized protein</fullName>
    </submittedName>
</protein>
<comment type="caution">
    <text evidence="2">The sequence shown here is derived from an EMBL/GenBank/DDBJ whole genome shotgun (WGS) entry which is preliminary data.</text>
</comment>
<proteinExistence type="predicted"/>
<organism evidence="2 3">
    <name type="scientific">Blastomyces silverae</name>
    <dbReference type="NCBI Taxonomy" id="2060906"/>
    <lineage>
        <taxon>Eukaryota</taxon>
        <taxon>Fungi</taxon>
        <taxon>Dikarya</taxon>
        <taxon>Ascomycota</taxon>
        <taxon>Pezizomycotina</taxon>
        <taxon>Eurotiomycetes</taxon>
        <taxon>Eurotiomycetidae</taxon>
        <taxon>Onygenales</taxon>
        <taxon>Ajellomycetaceae</taxon>
        <taxon>Blastomyces</taxon>
    </lineage>
</organism>
<feature type="compositionally biased region" description="Basic residues" evidence="1">
    <location>
        <begin position="45"/>
        <end position="56"/>
    </location>
</feature>
<accession>A0A0H1BHG4</accession>
<dbReference type="EMBL" id="LDEV01002018">
    <property type="protein sequence ID" value="KLJ10472.1"/>
    <property type="molecule type" value="Genomic_DNA"/>
</dbReference>
<name>A0A0H1BHG4_9EURO</name>
<dbReference type="AlphaFoldDB" id="A0A0H1BHG4"/>
<gene>
    <name evidence="2" type="ORF">EMPG_14144</name>
</gene>
<evidence type="ECO:0000313" key="2">
    <source>
        <dbReference type="EMBL" id="KLJ10472.1"/>
    </source>
</evidence>
<feature type="compositionally biased region" description="Polar residues" evidence="1">
    <location>
        <begin position="26"/>
        <end position="36"/>
    </location>
</feature>
<feature type="region of interest" description="Disordered" evidence="1">
    <location>
        <begin position="25"/>
        <end position="56"/>
    </location>
</feature>
<dbReference type="Proteomes" id="UP000053573">
    <property type="component" value="Unassembled WGS sequence"/>
</dbReference>
<evidence type="ECO:0000256" key="1">
    <source>
        <dbReference type="SAM" id="MobiDB-lite"/>
    </source>
</evidence>
<evidence type="ECO:0000313" key="3">
    <source>
        <dbReference type="Proteomes" id="UP000053573"/>
    </source>
</evidence>
<reference evidence="3" key="1">
    <citation type="journal article" date="2015" name="PLoS Genet.">
        <title>The dynamic genome and transcriptome of the human fungal pathogen Blastomyces and close relative Emmonsia.</title>
        <authorList>
            <person name="Munoz J.F."/>
            <person name="Gauthier G.M."/>
            <person name="Desjardins C.A."/>
            <person name="Gallo J.E."/>
            <person name="Holder J."/>
            <person name="Sullivan T.D."/>
            <person name="Marty A.J."/>
            <person name="Carmen J.C."/>
            <person name="Chen Z."/>
            <person name="Ding L."/>
            <person name="Gujja S."/>
            <person name="Magrini V."/>
            <person name="Misas E."/>
            <person name="Mitreva M."/>
            <person name="Priest M."/>
            <person name="Saif S."/>
            <person name="Whiston E.A."/>
            <person name="Young S."/>
            <person name="Zeng Q."/>
            <person name="Goldman W.E."/>
            <person name="Mardis E.R."/>
            <person name="Taylor J.W."/>
            <person name="McEwen J.G."/>
            <person name="Clay O.K."/>
            <person name="Klein B.S."/>
            <person name="Cuomo C.A."/>
        </authorList>
    </citation>
    <scope>NUCLEOTIDE SEQUENCE [LARGE SCALE GENOMIC DNA]</scope>
    <source>
        <strain evidence="3">UAMH 139</strain>
    </source>
</reference>